<accession>A0A7W0HKP5</accession>
<organism evidence="1 2">
    <name type="scientific">Desulfosalsimonas propionicica</name>
    <dbReference type="NCBI Taxonomy" id="332175"/>
    <lineage>
        <taxon>Bacteria</taxon>
        <taxon>Pseudomonadati</taxon>
        <taxon>Thermodesulfobacteriota</taxon>
        <taxon>Desulfobacteria</taxon>
        <taxon>Desulfobacterales</taxon>
        <taxon>Desulfosalsimonadaceae</taxon>
        <taxon>Desulfosalsimonas</taxon>
    </lineage>
</organism>
<keyword evidence="2" id="KW-1185">Reference proteome</keyword>
<dbReference type="RefSeq" id="WP_181551150.1">
    <property type="nucleotide sequence ID" value="NZ_JACDUS010000004.1"/>
</dbReference>
<evidence type="ECO:0000313" key="2">
    <source>
        <dbReference type="Proteomes" id="UP000525298"/>
    </source>
</evidence>
<dbReference type="AlphaFoldDB" id="A0A7W0HKP5"/>
<dbReference type="Gene3D" id="3.30.450.20">
    <property type="entry name" value="PAS domain"/>
    <property type="match status" value="1"/>
</dbReference>
<evidence type="ECO:0000313" key="1">
    <source>
        <dbReference type="EMBL" id="MBA2881494.1"/>
    </source>
</evidence>
<sequence>MDAAGYRKLLKRAPFGYAHHRIIIDEQGIPVDYQFIEINDRFAKLTGLDGQAVAGSLVTEVIPGITEDEFDWIGFYGNVALKNCEESFEQYSQKLGRWYKVYAYSPAPYDFVTFFLT</sequence>
<dbReference type="EMBL" id="JACDUS010000004">
    <property type="protein sequence ID" value="MBA2881494.1"/>
    <property type="molecule type" value="Genomic_DNA"/>
</dbReference>
<comment type="caution">
    <text evidence="1">The sequence shown here is derived from an EMBL/GenBank/DDBJ whole genome shotgun (WGS) entry which is preliminary data.</text>
</comment>
<name>A0A7W0HKP5_9BACT</name>
<proteinExistence type="predicted"/>
<gene>
    <name evidence="1" type="ORF">HNR65_001821</name>
</gene>
<dbReference type="Proteomes" id="UP000525298">
    <property type="component" value="Unassembled WGS sequence"/>
</dbReference>
<protein>
    <submittedName>
        <fullName evidence="1">PAS domain-containing protein</fullName>
    </submittedName>
</protein>
<reference evidence="1 2" key="1">
    <citation type="submission" date="2020-07" db="EMBL/GenBank/DDBJ databases">
        <title>Genomic Encyclopedia of Type Strains, Phase IV (KMG-IV): sequencing the most valuable type-strain genomes for metagenomic binning, comparative biology and taxonomic classification.</title>
        <authorList>
            <person name="Goeker M."/>
        </authorList>
    </citation>
    <scope>NUCLEOTIDE SEQUENCE [LARGE SCALE GENOMIC DNA]</scope>
    <source>
        <strain evidence="1 2">DSM 17721</strain>
    </source>
</reference>